<organism evidence="1 2">
    <name type="scientific">Pseudocohnilembus persalinus</name>
    <name type="common">Ciliate</name>
    <dbReference type="NCBI Taxonomy" id="266149"/>
    <lineage>
        <taxon>Eukaryota</taxon>
        <taxon>Sar</taxon>
        <taxon>Alveolata</taxon>
        <taxon>Ciliophora</taxon>
        <taxon>Intramacronucleata</taxon>
        <taxon>Oligohymenophorea</taxon>
        <taxon>Scuticociliatia</taxon>
        <taxon>Philasterida</taxon>
        <taxon>Pseudocohnilembidae</taxon>
        <taxon>Pseudocohnilembus</taxon>
    </lineage>
</organism>
<reference evidence="1 2" key="1">
    <citation type="journal article" date="2015" name="Sci. Rep.">
        <title>Genome of the facultative scuticociliatosis pathogen Pseudocohnilembus persalinus provides insight into its virulence through horizontal gene transfer.</title>
        <authorList>
            <person name="Xiong J."/>
            <person name="Wang G."/>
            <person name="Cheng J."/>
            <person name="Tian M."/>
            <person name="Pan X."/>
            <person name="Warren A."/>
            <person name="Jiang C."/>
            <person name="Yuan D."/>
            <person name="Miao W."/>
        </authorList>
    </citation>
    <scope>NUCLEOTIDE SEQUENCE [LARGE SCALE GENOMIC DNA]</scope>
    <source>
        <strain evidence="1">36N120E</strain>
    </source>
</reference>
<keyword evidence="2" id="KW-1185">Reference proteome</keyword>
<dbReference type="AlphaFoldDB" id="A0A0V0R0W5"/>
<dbReference type="EMBL" id="LDAU01000070">
    <property type="protein sequence ID" value="KRX08190.1"/>
    <property type="molecule type" value="Genomic_DNA"/>
</dbReference>
<sequence>MSSEGSQKVNEQQAQNYIGQLNLVFEQTEQMVKQSFQETLMGLKEKCFKQSDKALDFVDCTNKKSQQFESLSKTMKLRLNFMEKKMEQCFQFDLNTEFDQFKKCGSQVVQVGKNVQDILMQELEKQ</sequence>
<accession>A0A0V0R0W5</accession>
<evidence type="ECO:0000313" key="2">
    <source>
        <dbReference type="Proteomes" id="UP000054937"/>
    </source>
</evidence>
<evidence type="ECO:0000313" key="1">
    <source>
        <dbReference type="EMBL" id="KRX08190.1"/>
    </source>
</evidence>
<dbReference type="Proteomes" id="UP000054937">
    <property type="component" value="Unassembled WGS sequence"/>
</dbReference>
<comment type="caution">
    <text evidence="1">The sequence shown here is derived from an EMBL/GenBank/DDBJ whole genome shotgun (WGS) entry which is preliminary data.</text>
</comment>
<proteinExistence type="predicted"/>
<gene>
    <name evidence="1" type="ORF">PPERSA_12345</name>
</gene>
<name>A0A0V0R0W5_PSEPJ</name>
<protein>
    <submittedName>
        <fullName evidence="1">Uncharacterized protein</fullName>
    </submittedName>
</protein>
<dbReference type="InParanoid" id="A0A0V0R0W5"/>